<feature type="domain" description="Fibronectin type-III" evidence="1">
    <location>
        <begin position="501"/>
        <end position="590"/>
    </location>
</feature>
<dbReference type="Gene3D" id="2.60.40.3440">
    <property type="match status" value="2"/>
</dbReference>
<dbReference type="SUPFAM" id="SSF49265">
    <property type="entry name" value="Fibronectin type III"/>
    <property type="match status" value="3"/>
</dbReference>
<keyword evidence="3" id="KW-0614">Plasmid</keyword>
<reference evidence="3" key="1">
    <citation type="submission" date="2022-06" db="EMBL/GenBank/DDBJ databases">
        <title>Physiological and biochemical characterization and genomic elucidation of a strain of the genus Ensifer adhaerens M8 that combines arsenic oxidation and chromium reduction.</title>
        <authorList>
            <person name="Li X."/>
            <person name="Yu c."/>
        </authorList>
    </citation>
    <scope>NUCLEOTIDE SEQUENCE</scope>
    <source>
        <strain evidence="3">M8</strain>
        <plasmid evidence="3">pA</plasmid>
    </source>
</reference>
<dbReference type="Pfam" id="PF05345">
    <property type="entry name" value="He_PIG"/>
    <property type="match status" value="6"/>
</dbReference>
<protein>
    <submittedName>
        <fullName evidence="3">Ig domain-containing protein</fullName>
    </submittedName>
</protein>
<evidence type="ECO:0000313" key="3">
    <source>
        <dbReference type="EMBL" id="USJ25471.1"/>
    </source>
</evidence>
<dbReference type="RefSeq" id="WP_252160589.1">
    <property type="nucleotide sequence ID" value="NZ_CP098808.1"/>
</dbReference>
<dbReference type="InterPro" id="IPR003961">
    <property type="entry name" value="FN3_dom"/>
</dbReference>
<dbReference type="InterPro" id="IPR015919">
    <property type="entry name" value="Cadherin-like_sf"/>
</dbReference>
<feature type="domain" description="Fibronectin type-III" evidence="1">
    <location>
        <begin position="847"/>
        <end position="936"/>
    </location>
</feature>
<dbReference type="EMBL" id="CP098808">
    <property type="protein sequence ID" value="USJ25471.1"/>
    <property type="molecule type" value="Genomic_DNA"/>
</dbReference>
<dbReference type="Gene3D" id="2.40.128.130">
    <property type="entry name" value="Autotransporter beta-domain"/>
    <property type="match status" value="1"/>
</dbReference>
<gene>
    <name evidence="3" type="ORF">NE863_23505</name>
</gene>
<dbReference type="SMART" id="SM00736">
    <property type="entry name" value="CADG"/>
    <property type="match status" value="3"/>
</dbReference>
<evidence type="ECO:0000259" key="1">
    <source>
        <dbReference type="PROSITE" id="PS50853"/>
    </source>
</evidence>
<dbReference type="InterPro" id="IPR013783">
    <property type="entry name" value="Ig-like_fold"/>
</dbReference>
<dbReference type="Gene3D" id="2.60.40.10">
    <property type="entry name" value="Immunoglobulins"/>
    <property type="match status" value="9"/>
</dbReference>
<dbReference type="PANTHER" id="PTHR34720">
    <property type="entry name" value="MICROCYSTIN DEPENDENT PROTEIN"/>
    <property type="match status" value="1"/>
</dbReference>
<feature type="domain" description="Autotransporter" evidence="2">
    <location>
        <begin position="1742"/>
        <end position="1993"/>
    </location>
</feature>
<dbReference type="InterPro" id="IPR036116">
    <property type="entry name" value="FN3_sf"/>
</dbReference>
<geneLocation type="plasmid" evidence="3 4">
    <name>pA</name>
</geneLocation>
<dbReference type="Pfam" id="PF17963">
    <property type="entry name" value="Big_9"/>
    <property type="match status" value="2"/>
</dbReference>
<dbReference type="Pfam" id="PF16640">
    <property type="entry name" value="Big_3_5"/>
    <property type="match status" value="1"/>
</dbReference>
<dbReference type="PANTHER" id="PTHR34720:SF9">
    <property type="entry name" value="BLR4714 PROTEIN"/>
    <property type="match status" value="1"/>
</dbReference>
<evidence type="ECO:0000259" key="2">
    <source>
        <dbReference type="PROSITE" id="PS51208"/>
    </source>
</evidence>
<feature type="domain" description="Fibronectin type-III" evidence="1">
    <location>
        <begin position="674"/>
        <end position="763"/>
    </location>
</feature>
<dbReference type="Proteomes" id="UP001055460">
    <property type="component" value="Plasmid pA"/>
</dbReference>
<proteinExistence type="predicted"/>
<dbReference type="InterPro" id="IPR005546">
    <property type="entry name" value="Autotransporte_beta"/>
</dbReference>
<accession>A0A9Q8YBE3</accession>
<name>A0A9Q8YBE3_ENSAD</name>
<dbReference type="PROSITE" id="PS50853">
    <property type="entry name" value="FN3"/>
    <property type="match status" value="3"/>
</dbReference>
<dbReference type="GO" id="GO:0005509">
    <property type="term" value="F:calcium ion binding"/>
    <property type="evidence" value="ECO:0007669"/>
    <property type="project" value="InterPro"/>
</dbReference>
<dbReference type="InterPro" id="IPR032109">
    <property type="entry name" value="Big_3_5"/>
</dbReference>
<dbReference type="SUPFAM" id="SSF49313">
    <property type="entry name" value="Cadherin-like"/>
    <property type="match status" value="6"/>
</dbReference>
<organism evidence="3 4">
    <name type="scientific">Ensifer adhaerens</name>
    <name type="common">Sinorhizobium morelense</name>
    <dbReference type="NCBI Taxonomy" id="106592"/>
    <lineage>
        <taxon>Bacteria</taxon>
        <taxon>Pseudomonadati</taxon>
        <taxon>Pseudomonadota</taxon>
        <taxon>Alphaproteobacteria</taxon>
        <taxon>Hyphomicrobiales</taxon>
        <taxon>Rhizobiaceae</taxon>
        <taxon>Sinorhizobium/Ensifer group</taxon>
        <taxon>Ensifer</taxon>
    </lineage>
</organism>
<dbReference type="PROSITE" id="PS51208">
    <property type="entry name" value="AUTOTRANSPORTER"/>
    <property type="match status" value="1"/>
</dbReference>
<dbReference type="SMART" id="SM00869">
    <property type="entry name" value="Autotransporter"/>
    <property type="match status" value="1"/>
</dbReference>
<dbReference type="Pfam" id="PF00041">
    <property type="entry name" value="fn3"/>
    <property type="match status" value="3"/>
</dbReference>
<dbReference type="GO" id="GO:0016020">
    <property type="term" value="C:membrane"/>
    <property type="evidence" value="ECO:0007669"/>
    <property type="project" value="InterPro"/>
</dbReference>
<sequence>MLLASAFGASAQSVEISANPTTFNALGDTINFTYVINPGSYTITGVDAATSAIKGVAVSCGPVGSGTSPITCTGSYRVDANDVMSGQFSDFVQFAGGRIGGNGRFTATSPTIVVRAASGGPVVLDVASSPNPSRPGDPVSVTATVSSMGCNAGQSPPGNVTITIGSQSTTLGLTPTGPVSTASSATFQTSTLPLGQHAVSASYGGGSGCSTGTATGASHWVDTKPTVTINQAGSQSDPSAKTSIAFDVVFSKPVTGFSAGDVQISGTAGATTASVSGSGANYTVSVSGMTQAGTVMASIPAGKATSVAGFTNDPSTSTDNSVNYAPIAISTTTLPNPVYNQPYAGQALSATGGSGALSFARTAGALPAGMAISSGGVVSGTPTASGPFNFTVTATDPEGSTASRAFSITIAAPTIALSPATLPDPTAGTAYSQTLAASGGASPYKFAVTQNALPAGMTLANNGVLSGTASIGGAVTFTVTATDAYGATGSQVFTVDVAPTVPDAPTIGAAVEGDAYADVSFTAPASNGGATITGYTVTSNPGGMTATDTTSPIRVTGLTNGTSYTFTVTATNSAGTSTASAASNVVTPRSAQTITFANPGTQAFGTSPTLTATASSSLAVAFTSSTAGVCTVTPEGDLTFHQAGSCTIAADQVGNGTYLAAPTVSQTFTVDAVVPGAPTIGTATADVASASVAFTAPASTGGASISSYTVTSNPGGFTGTGSSSPVVVTGLSNGSSYTFTVTATNSAGTGPASAASNAVTPRATQTITFANPGAQTYGTTPTLTASSDASLPVAFTSSTAAVCTITPGGSMTFHSAGTCAIAADQGGDGTYLPATTVTQSFTVNAVVPDAPTVGTAIAGDGEVSVNFSAPVSAGGASITGYTVTSNPGGFVGTGTSSPVTVGSLSNGTSYTFTVTATNAVGTGPASGVSNTVTPKAPQTITFANPGPQDYATPVTLSASASSALPVTFQSLTTPVCVVTSTGDVTFRNGGTCTIEASQAGDSAYLAASNVSQSFLVSAPIFAFTPAAGALPTATVATTYSQSFTANGGTAAYSYALASGAFPAGLSLDAAGTLSGTPTADGSFTFTVQATDTHGATATSGSYSLEVRIQAPIANATTATVAANSSANGITPNLTGGTAASVAIAAPPSHGTATVAGNTFSYTPAAGFSGADSFTYTAANTTGTSAAATVTVTVSPPTFAFTPAAGALAGVTVADAYDLTIIAANGTAPYTYAVTGGALPAGLTLAADGRLSGTPTADGAATFTVTATDANNATGTANYSLAVAVDAPSAGPVAATVAANSSPNAISLSLTGGAATSVAIATAPAHGAATATGTTILYTPDAGYSGADSFTYTATNATGTSAPSTVSVTVKPPMLVLSPAGGALANGVPGVSYSQNISASAGTAPYNYAVSSGALPGGLSLDASSGTISGRPSADGDFGFTVTATDANGATGQASYQIAVASASFVFTPSAGGLPDAMVGEAYSQRVSATGGTGALVYSLKSGALPNGMVLNISTGELTGPLADDAVPDSYHFTIAVTDSRGASGSAAYTLKLNARAVTVPNVVVEVPAGSTPKDVYLNGGATGGPFTDASVASVSPPFAGTAEIIEGELAAATSFTPVGFYLKFTPNPSYSGSAVVSYTLRSSLGSSNIGSVTYRIALDRVAAGEEIDGLVRDFVRNRQNLLSSTVKVPGLIERRRAAMSTDPVTTAVTPSEKGARLGFSSSLSQIQAARDAADAAAAGQNFVATDRPFDIWVNGSFLFHKDEDDRNDKWGNFALFSLGADYLLSDRALIGLSFHYDYMTDPTDADAELKGNGWLAGPYASFEIGQGVFLDANLLYGGSSNDIDTGIFTGTFDTTRWMADVKLTGEWQLDEATVLMPKLRAVYFNEETEDYTVKNPLGEVIDLKGFIEEQARLSIGFDVERTLELENGLILSPTVGADVGFASLDGEGLFGRVSAGLALSNNDNWDIDFSLLFNIEGDGSKSAGAKVGARVRF</sequence>
<evidence type="ECO:0000313" key="4">
    <source>
        <dbReference type="Proteomes" id="UP001055460"/>
    </source>
</evidence>
<dbReference type="CDD" id="cd00063">
    <property type="entry name" value="FN3"/>
    <property type="match status" value="3"/>
</dbReference>
<dbReference type="InterPro" id="IPR006644">
    <property type="entry name" value="Cadg"/>
</dbReference>
<dbReference type="InterPro" id="IPR036709">
    <property type="entry name" value="Autotransporte_beta_dom_sf"/>
</dbReference>
<dbReference type="SUPFAM" id="SSF103515">
    <property type="entry name" value="Autotransporter"/>
    <property type="match status" value="1"/>
</dbReference>
<dbReference type="SMART" id="SM00060">
    <property type="entry name" value="FN3"/>
    <property type="match status" value="3"/>
</dbReference>